<dbReference type="EMBL" id="MU118334">
    <property type="protein sequence ID" value="KAF9642869.1"/>
    <property type="molecule type" value="Genomic_DNA"/>
</dbReference>
<accession>A0ACB6Z031</accession>
<dbReference type="Proteomes" id="UP000886501">
    <property type="component" value="Unassembled WGS sequence"/>
</dbReference>
<name>A0ACB6Z031_THEGA</name>
<evidence type="ECO:0000313" key="2">
    <source>
        <dbReference type="Proteomes" id="UP000886501"/>
    </source>
</evidence>
<comment type="caution">
    <text evidence="1">The sequence shown here is derived from an EMBL/GenBank/DDBJ whole genome shotgun (WGS) entry which is preliminary data.</text>
</comment>
<gene>
    <name evidence="1" type="ORF">BDM02DRAFT_1842299</name>
</gene>
<organism evidence="1 2">
    <name type="scientific">Thelephora ganbajun</name>
    <name type="common">Ganba fungus</name>
    <dbReference type="NCBI Taxonomy" id="370292"/>
    <lineage>
        <taxon>Eukaryota</taxon>
        <taxon>Fungi</taxon>
        <taxon>Dikarya</taxon>
        <taxon>Basidiomycota</taxon>
        <taxon>Agaricomycotina</taxon>
        <taxon>Agaricomycetes</taxon>
        <taxon>Thelephorales</taxon>
        <taxon>Thelephoraceae</taxon>
        <taxon>Thelephora</taxon>
    </lineage>
</organism>
<reference evidence="1" key="1">
    <citation type="submission" date="2019-10" db="EMBL/GenBank/DDBJ databases">
        <authorList>
            <consortium name="DOE Joint Genome Institute"/>
            <person name="Kuo A."/>
            <person name="Miyauchi S."/>
            <person name="Kiss E."/>
            <person name="Drula E."/>
            <person name="Kohler A."/>
            <person name="Sanchez-Garcia M."/>
            <person name="Andreopoulos B."/>
            <person name="Barry K.W."/>
            <person name="Bonito G."/>
            <person name="Buee M."/>
            <person name="Carver A."/>
            <person name="Chen C."/>
            <person name="Cichocki N."/>
            <person name="Clum A."/>
            <person name="Culley D."/>
            <person name="Crous P.W."/>
            <person name="Fauchery L."/>
            <person name="Girlanda M."/>
            <person name="Hayes R."/>
            <person name="Keri Z."/>
            <person name="Labutti K."/>
            <person name="Lipzen A."/>
            <person name="Lombard V."/>
            <person name="Magnuson J."/>
            <person name="Maillard F."/>
            <person name="Morin E."/>
            <person name="Murat C."/>
            <person name="Nolan M."/>
            <person name="Ohm R."/>
            <person name="Pangilinan J."/>
            <person name="Pereira M."/>
            <person name="Perotto S."/>
            <person name="Peter M."/>
            <person name="Riley R."/>
            <person name="Sitrit Y."/>
            <person name="Stielow B."/>
            <person name="Szollosi G."/>
            <person name="Zifcakova L."/>
            <person name="Stursova M."/>
            <person name="Spatafora J.W."/>
            <person name="Tedersoo L."/>
            <person name="Vaario L.-M."/>
            <person name="Yamada A."/>
            <person name="Yan M."/>
            <person name="Wang P."/>
            <person name="Xu J."/>
            <person name="Bruns T."/>
            <person name="Baldrian P."/>
            <person name="Vilgalys R."/>
            <person name="Henrissat B."/>
            <person name="Grigoriev I.V."/>
            <person name="Hibbett D."/>
            <person name="Nagy L.G."/>
            <person name="Martin F.M."/>
        </authorList>
    </citation>
    <scope>NUCLEOTIDE SEQUENCE</scope>
    <source>
        <strain evidence="1">P2</strain>
    </source>
</reference>
<proteinExistence type="predicted"/>
<sequence>MTSTEDLIAGLQDGFALNYYAIALTALYLYDYLLTFSDEVKYAWKGKKTWVFFLFLAIRYIPMMYRFWTIFQGTWPGYTQEICNRTSFIHILVFILGTWMAQTALAVRVYAITFKNLPIIACLALLSTGQLGLGIYHTVLIIITPTIPSQENPQLRISWCIVSRHRVVEVTNTVLALPFDIIIFIVTIYCAVKQSGTRWLGKGTPSLLHTLARDGTLYFVFIFTSHIVYTFTLTLGRPVAQGIPAM</sequence>
<reference evidence="1" key="2">
    <citation type="journal article" date="2020" name="Nat. Commun.">
        <title>Large-scale genome sequencing of mycorrhizal fungi provides insights into the early evolution of symbiotic traits.</title>
        <authorList>
            <person name="Miyauchi S."/>
            <person name="Kiss E."/>
            <person name="Kuo A."/>
            <person name="Drula E."/>
            <person name="Kohler A."/>
            <person name="Sanchez-Garcia M."/>
            <person name="Morin E."/>
            <person name="Andreopoulos B."/>
            <person name="Barry K.W."/>
            <person name="Bonito G."/>
            <person name="Buee M."/>
            <person name="Carver A."/>
            <person name="Chen C."/>
            <person name="Cichocki N."/>
            <person name="Clum A."/>
            <person name="Culley D."/>
            <person name="Crous P.W."/>
            <person name="Fauchery L."/>
            <person name="Girlanda M."/>
            <person name="Hayes R.D."/>
            <person name="Keri Z."/>
            <person name="LaButti K."/>
            <person name="Lipzen A."/>
            <person name="Lombard V."/>
            <person name="Magnuson J."/>
            <person name="Maillard F."/>
            <person name="Murat C."/>
            <person name="Nolan M."/>
            <person name="Ohm R.A."/>
            <person name="Pangilinan J."/>
            <person name="Pereira M.F."/>
            <person name="Perotto S."/>
            <person name="Peter M."/>
            <person name="Pfister S."/>
            <person name="Riley R."/>
            <person name="Sitrit Y."/>
            <person name="Stielow J.B."/>
            <person name="Szollosi G."/>
            <person name="Zifcakova L."/>
            <person name="Stursova M."/>
            <person name="Spatafora J.W."/>
            <person name="Tedersoo L."/>
            <person name="Vaario L.M."/>
            <person name="Yamada A."/>
            <person name="Yan M."/>
            <person name="Wang P."/>
            <person name="Xu J."/>
            <person name="Bruns T."/>
            <person name="Baldrian P."/>
            <person name="Vilgalys R."/>
            <person name="Dunand C."/>
            <person name="Henrissat B."/>
            <person name="Grigoriev I.V."/>
            <person name="Hibbett D."/>
            <person name="Nagy L.G."/>
            <person name="Martin F.M."/>
        </authorList>
    </citation>
    <scope>NUCLEOTIDE SEQUENCE</scope>
    <source>
        <strain evidence="1">P2</strain>
    </source>
</reference>
<keyword evidence="2" id="KW-1185">Reference proteome</keyword>
<evidence type="ECO:0000313" key="1">
    <source>
        <dbReference type="EMBL" id="KAF9642869.1"/>
    </source>
</evidence>
<protein>
    <submittedName>
        <fullName evidence="1">Uncharacterized protein</fullName>
    </submittedName>
</protein>